<evidence type="ECO:0000256" key="1">
    <source>
        <dbReference type="ARBA" id="ARBA00006975"/>
    </source>
</evidence>
<dbReference type="GO" id="GO:0046872">
    <property type="term" value="F:metal ion binding"/>
    <property type="evidence" value="ECO:0007669"/>
    <property type="project" value="TreeGrafter"/>
</dbReference>
<dbReference type="Gene3D" id="2.30.33.40">
    <property type="entry name" value="GroES chaperonin"/>
    <property type="match status" value="1"/>
</dbReference>
<dbReference type="STRING" id="334426.A0A0R3PJF1"/>
<sequence length="119" mass="12709">MSSAACRGANVDECHRQVEANAPRLIDEISRTAFLFVGSAHTALLNGRGSEAISARALVLEATVLAVGPGARNEKGDVIPMSVKTGDRVLLPEYGGTKVVVDEVEYSIFREQDLLGVFH</sequence>
<dbReference type="GO" id="GO:0044183">
    <property type="term" value="F:protein folding chaperone"/>
    <property type="evidence" value="ECO:0007669"/>
    <property type="project" value="InterPro"/>
</dbReference>
<dbReference type="InterPro" id="IPR020818">
    <property type="entry name" value="Chaperonin_GroES"/>
</dbReference>
<evidence type="ECO:0000313" key="6">
    <source>
        <dbReference type="WBParaSite" id="ACOC_0000457201-mRNA-1"/>
    </source>
</evidence>
<evidence type="ECO:0000313" key="5">
    <source>
        <dbReference type="Proteomes" id="UP000267027"/>
    </source>
</evidence>
<dbReference type="Pfam" id="PF00166">
    <property type="entry name" value="Cpn10"/>
    <property type="match status" value="1"/>
</dbReference>
<reference evidence="4 5" key="2">
    <citation type="submission" date="2018-11" db="EMBL/GenBank/DDBJ databases">
        <authorList>
            <consortium name="Pathogen Informatics"/>
        </authorList>
    </citation>
    <scope>NUCLEOTIDE SEQUENCE [LARGE SCALE GENOMIC DNA]</scope>
    <source>
        <strain evidence="4 5">Costa Rica</strain>
    </source>
</reference>
<dbReference type="AlphaFoldDB" id="A0A0R3PJF1"/>
<evidence type="ECO:0000313" key="4">
    <source>
        <dbReference type="EMBL" id="VDM56158.1"/>
    </source>
</evidence>
<gene>
    <name evidence="4" type="ORF">ACOC_LOCUS4573</name>
</gene>
<dbReference type="PANTHER" id="PTHR10772:SF0">
    <property type="entry name" value="10 KDA HEAT SHOCK PROTEIN, MITOCHONDRIAL"/>
    <property type="match status" value="1"/>
</dbReference>
<dbReference type="GO" id="GO:0051087">
    <property type="term" value="F:protein-folding chaperone binding"/>
    <property type="evidence" value="ECO:0007669"/>
    <property type="project" value="TreeGrafter"/>
</dbReference>
<proteinExistence type="inferred from homology"/>
<reference evidence="6" key="1">
    <citation type="submission" date="2017-02" db="UniProtKB">
        <authorList>
            <consortium name="WormBaseParasite"/>
        </authorList>
    </citation>
    <scope>IDENTIFICATION</scope>
</reference>
<dbReference type="PRINTS" id="PR00297">
    <property type="entry name" value="CHAPERONIN10"/>
</dbReference>
<dbReference type="EMBL" id="UYYA01003820">
    <property type="protein sequence ID" value="VDM56158.1"/>
    <property type="molecule type" value="Genomic_DNA"/>
</dbReference>
<dbReference type="PANTHER" id="PTHR10772">
    <property type="entry name" value="10 KDA HEAT SHOCK PROTEIN"/>
    <property type="match status" value="1"/>
</dbReference>
<protein>
    <submittedName>
        <fullName evidence="6">10 kDa heat shock protein, mitochondrial</fullName>
    </submittedName>
</protein>
<comment type="similarity">
    <text evidence="1 3">Belongs to the GroES chaperonin family.</text>
</comment>
<dbReference type="SUPFAM" id="SSF50129">
    <property type="entry name" value="GroES-like"/>
    <property type="match status" value="1"/>
</dbReference>
<accession>A0A0R3PJF1</accession>
<dbReference type="InterPro" id="IPR011032">
    <property type="entry name" value="GroES-like_sf"/>
</dbReference>
<dbReference type="CDD" id="cd00320">
    <property type="entry name" value="cpn10"/>
    <property type="match status" value="1"/>
</dbReference>
<dbReference type="InterPro" id="IPR037124">
    <property type="entry name" value="Chaperonin_GroES_sf"/>
</dbReference>
<dbReference type="Proteomes" id="UP000267027">
    <property type="component" value="Unassembled WGS sequence"/>
</dbReference>
<keyword evidence="5" id="KW-1185">Reference proteome</keyword>
<evidence type="ECO:0000256" key="3">
    <source>
        <dbReference type="RuleBase" id="RU003479"/>
    </source>
</evidence>
<dbReference type="OrthoDB" id="184876at2759"/>
<dbReference type="GO" id="GO:0005524">
    <property type="term" value="F:ATP binding"/>
    <property type="evidence" value="ECO:0007669"/>
    <property type="project" value="InterPro"/>
</dbReference>
<dbReference type="WBParaSite" id="ACOC_0000457201-mRNA-1">
    <property type="protein sequence ID" value="ACOC_0000457201-mRNA-1"/>
    <property type="gene ID" value="ACOC_0000457201"/>
</dbReference>
<organism evidence="6">
    <name type="scientific">Angiostrongylus costaricensis</name>
    <name type="common">Nematode worm</name>
    <dbReference type="NCBI Taxonomy" id="334426"/>
    <lineage>
        <taxon>Eukaryota</taxon>
        <taxon>Metazoa</taxon>
        <taxon>Ecdysozoa</taxon>
        <taxon>Nematoda</taxon>
        <taxon>Chromadorea</taxon>
        <taxon>Rhabditida</taxon>
        <taxon>Rhabditina</taxon>
        <taxon>Rhabditomorpha</taxon>
        <taxon>Strongyloidea</taxon>
        <taxon>Metastrongylidae</taxon>
        <taxon>Angiostrongylus</taxon>
    </lineage>
</organism>
<dbReference type="GO" id="GO:0005759">
    <property type="term" value="C:mitochondrial matrix"/>
    <property type="evidence" value="ECO:0007669"/>
    <property type="project" value="TreeGrafter"/>
</dbReference>
<keyword evidence="2 3" id="KW-0143">Chaperone</keyword>
<dbReference type="GO" id="GO:0051082">
    <property type="term" value="F:unfolded protein binding"/>
    <property type="evidence" value="ECO:0007669"/>
    <property type="project" value="TreeGrafter"/>
</dbReference>
<dbReference type="SMART" id="SM00883">
    <property type="entry name" value="Cpn10"/>
    <property type="match status" value="1"/>
</dbReference>
<evidence type="ECO:0000256" key="2">
    <source>
        <dbReference type="ARBA" id="ARBA00023186"/>
    </source>
</evidence>
<name>A0A0R3PJF1_ANGCS</name>